<dbReference type="EMBL" id="JADOUA010000001">
    <property type="protein sequence ID" value="MBG6085962.1"/>
    <property type="molecule type" value="Genomic_DNA"/>
</dbReference>
<protein>
    <submittedName>
        <fullName evidence="1">Uncharacterized protein</fullName>
    </submittedName>
</protein>
<sequence>MSAIRLPLVHGEETSGDGWRTRLAPEIDVRPLYWDGDPAAARAALEGLLADWPADRPYVLAGLADAARAVPDLAAGAVRRPGRVLLCPSGELADPPAEPVDAAVTVLWPRDVPDGAALTWKAAARGEFAVRLVEPEGFPWTPPVFTVRDELRV</sequence>
<organism evidence="1 2">
    <name type="scientific">Actinomadura viridis</name>
    <dbReference type="NCBI Taxonomy" id="58110"/>
    <lineage>
        <taxon>Bacteria</taxon>
        <taxon>Bacillati</taxon>
        <taxon>Actinomycetota</taxon>
        <taxon>Actinomycetes</taxon>
        <taxon>Streptosporangiales</taxon>
        <taxon>Thermomonosporaceae</taxon>
        <taxon>Actinomadura</taxon>
    </lineage>
</organism>
<reference evidence="1" key="1">
    <citation type="submission" date="2020-11" db="EMBL/GenBank/DDBJ databases">
        <title>Sequencing the genomes of 1000 actinobacteria strains.</title>
        <authorList>
            <person name="Klenk H.-P."/>
        </authorList>
    </citation>
    <scope>NUCLEOTIDE SEQUENCE</scope>
    <source>
        <strain evidence="1">DSM 43175</strain>
    </source>
</reference>
<proteinExistence type="predicted"/>
<evidence type="ECO:0000313" key="2">
    <source>
        <dbReference type="Proteomes" id="UP000614047"/>
    </source>
</evidence>
<gene>
    <name evidence="1" type="ORF">IW256_000075</name>
</gene>
<dbReference type="AlphaFoldDB" id="A0A931DCM4"/>
<dbReference type="RefSeq" id="WP_197009026.1">
    <property type="nucleotide sequence ID" value="NZ_BAABES010000014.1"/>
</dbReference>
<dbReference type="Proteomes" id="UP000614047">
    <property type="component" value="Unassembled WGS sequence"/>
</dbReference>
<evidence type="ECO:0000313" key="1">
    <source>
        <dbReference type="EMBL" id="MBG6085962.1"/>
    </source>
</evidence>
<comment type="caution">
    <text evidence="1">The sequence shown here is derived from an EMBL/GenBank/DDBJ whole genome shotgun (WGS) entry which is preliminary data.</text>
</comment>
<accession>A0A931DCM4</accession>
<keyword evidence="2" id="KW-1185">Reference proteome</keyword>
<name>A0A931DCM4_9ACTN</name>